<organism evidence="2 3">
    <name type="scientific">Streptomyces polyasparticus</name>
    <dbReference type="NCBI Taxonomy" id="2767826"/>
    <lineage>
        <taxon>Bacteria</taxon>
        <taxon>Bacillati</taxon>
        <taxon>Actinomycetota</taxon>
        <taxon>Actinomycetes</taxon>
        <taxon>Kitasatosporales</taxon>
        <taxon>Streptomycetaceae</taxon>
        <taxon>Streptomyces</taxon>
    </lineage>
</organism>
<dbReference type="RefSeq" id="WP_187815887.1">
    <property type="nucleotide sequence ID" value="NZ_JACTVJ010000011.1"/>
</dbReference>
<feature type="region of interest" description="Disordered" evidence="1">
    <location>
        <begin position="1"/>
        <end position="76"/>
    </location>
</feature>
<name>A0ABR7SKP4_9ACTN</name>
<comment type="caution">
    <text evidence="2">The sequence shown here is derived from an EMBL/GenBank/DDBJ whole genome shotgun (WGS) entry which is preliminary data.</text>
</comment>
<accession>A0ABR7SKP4</accession>
<keyword evidence="3" id="KW-1185">Reference proteome</keyword>
<evidence type="ECO:0000313" key="2">
    <source>
        <dbReference type="EMBL" id="MBC9715434.1"/>
    </source>
</evidence>
<feature type="compositionally biased region" description="Basic residues" evidence="1">
    <location>
        <begin position="54"/>
        <end position="69"/>
    </location>
</feature>
<proteinExistence type="predicted"/>
<protein>
    <submittedName>
        <fullName evidence="2">Uncharacterized protein</fullName>
    </submittedName>
</protein>
<evidence type="ECO:0000313" key="3">
    <source>
        <dbReference type="Proteomes" id="UP000642284"/>
    </source>
</evidence>
<sequence>MAAPATPGSPTGGSSAARRSPSPPASSPKCEGRRVYGLPPAFTAPASQAGHTERPHHAHHLHLPHRSGRGHSGPFG</sequence>
<evidence type="ECO:0000256" key="1">
    <source>
        <dbReference type="SAM" id="MobiDB-lite"/>
    </source>
</evidence>
<dbReference type="EMBL" id="JACTVJ010000011">
    <property type="protein sequence ID" value="MBC9715434.1"/>
    <property type="molecule type" value="Genomic_DNA"/>
</dbReference>
<dbReference type="Proteomes" id="UP000642284">
    <property type="component" value="Unassembled WGS sequence"/>
</dbReference>
<reference evidence="2 3" key="1">
    <citation type="submission" date="2020-08" db="EMBL/GenBank/DDBJ databases">
        <title>Genemic of Streptomyces polyaspartic.</title>
        <authorList>
            <person name="Liu W."/>
        </authorList>
    </citation>
    <scope>NUCLEOTIDE SEQUENCE [LARGE SCALE GENOMIC DNA]</scope>
    <source>
        <strain evidence="2 3">TRM66268-LWL</strain>
    </source>
</reference>
<gene>
    <name evidence="2" type="ORF">H9Y04_23060</name>
</gene>